<feature type="region of interest" description="Disordered" evidence="9">
    <location>
        <begin position="275"/>
        <end position="298"/>
    </location>
</feature>
<dbReference type="InterPro" id="IPR008266">
    <property type="entry name" value="Tyr_kinase_AS"/>
</dbReference>
<dbReference type="SUPFAM" id="SSF56112">
    <property type="entry name" value="Protein kinase-like (PK-like)"/>
    <property type="match status" value="1"/>
</dbReference>
<dbReference type="PANTHER" id="PTHR24416:SF527">
    <property type="entry name" value="PROTO-ONCOGENE TYROSINE-PROTEIN KINASE ROS"/>
    <property type="match status" value="1"/>
</dbReference>
<comment type="catalytic activity">
    <reaction evidence="8">
        <text>L-tyrosyl-[protein] + ATP = O-phospho-L-tyrosyl-[protein] + ADP + H(+)</text>
        <dbReference type="Rhea" id="RHEA:10596"/>
        <dbReference type="Rhea" id="RHEA-COMP:10136"/>
        <dbReference type="Rhea" id="RHEA-COMP:20101"/>
        <dbReference type="ChEBI" id="CHEBI:15378"/>
        <dbReference type="ChEBI" id="CHEBI:30616"/>
        <dbReference type="ChEBI" id="CHEBI:46858"/>
        <dbReference type="ChEBI" id="CHEBI:61978"/>
        <dbReference type="ChEBI" id="CHEBI:456216"/>
        <dbReference type="EC" id="2.7.10.1"/>
    </reaction>
</comment>
<evidence type="ECO:0000256" key="7">
    <source>
        <dbReference type="ARBA" id="ARBA00023137"/>
    </source>
</evidence>
<dbReference type="InterPro" id="IPR011009">
    <property type="entry name" value="Kinase-like_dom_sf"/>
</dbReference>
<evidence type="ECO:0000256" key="5">
    <source>
        <dbReference type="ARBA" id="ARBA00022777"/>
    </source>
</evidence>
<evidence type="ECO:0000313" key="12">
    <source>
        <dbReference type="RefSeq" id="XP_035828605.1"/>
    </source>
</evidence>
<dbReference type="InterPro" id="IPR050122">
    <property type="entry name" value="RTK"/>
</dbReference>
<dbReference type="PROSITE" id="PS50011">
    <property type="entry name" value="PROTEIN_KINASE_DOM"/>
    <property type="match status" value="1"/>
</dbReference>
<feature type="region of interest" description="Disordered" evidence="9">
    <location>
        <begin position="476"/>
        <end position="616"/>
    </location>
</feature>
<keyword evidence="4" id="KW-0547">Nucleotide-binding</keyword>
<dbReference type="SMART" id="SM00219">
    <property type="entry name" value="TyrKc"/>
    <property type="match status" value="1"/>
</dbReference>
<evidence type="ECO:0000256" key="6">
    <source>
        <dbReference type="ARBA" id="ARBA00022840"/>
    </source>
</evidence>
<evidence type="ECO:0000256" key="9">
    <source>
        <dbReference type="SAM" id="MobiDB-lite"/>
    </source>
</evidence>
<dbReference type="InterPro" id="IPR020635">
    <property type="entry name" value="Tyr_kinase_cat_dom"/>
</dbReference>
<keyword evidence="3" id="KW-0808">Transferase</keyword>
<keyword evidence="5" id="KW-0418">Kinase</keyword>
<dbReference type="PROSITE" id="PS00109">
    <property type="entry name" value="PROTEIN_KINASE_TYR"/>
    <property type="match status" value="1"/>
</dbReference>
<feature type="domain" description="Protein kinase" evidence="10">
    <location>
        <begin position="1"/>
        <end position="217"/>
    </location>
</feature>
<dbReference type="PANTHER" id="PTHR24416">
    <property type="entry name" value="TYROSINE-PROTEIN KINASE RECEPTOR"/>
    <property type="match status" value="1"/>
</dbReference>
<feature type="compositionally biased region" description="Polar residues" evidence="9">
    <location>
        <begin position="594"/>
        <end position="609"/>
    </location>
</feature>
<dbReference type="EC" id="2.7.10.1" evidence="1"/>
<keyword evidence="11" id="KW-1185">Reference proteome</keyword>
<dbReference type="InterPro" id="IPR000719">
    <property type="entry name" value="Prot_kinase_dom"/>
</dbReference>
<evidence type="ECO:0000256" key="3">
    <source>
        <dbReference type="ARBA" id="ARBA00022679"/>
    </source>
</evidence>
<dbReference type="InterPro" id="IPR001245">
    <property type="entry name" value="Ser-Thr/Tyr_kinase_cat_dom"/>
</dbReference>
<evidence type="ECO:0000256" key="2">
    <source>
        <dbReference type="ARBA" id="ARBA00022553"/>
    </source>
</evidence>
<dbReference type="InterPro" id="IPR002011">
    <property type="entry name" value="Tyr_kinase_rcpt_2_CS"/>
</dbReference>
<dbReference type="RefSeq" id="XP_035828605.1">
    <property type="nucleotide sequence ID" value="XM_035972712.1"/>
</dbReference>
<name>A0ABM1W1R2_APLCA</name>
<evidence type="ECO:0000256" key="1">
    <source>
        <dbReference type="ARBA" id="ARBA00011902"/>
    </source>
</evidence>
<keyword evidence="6" id="KW-0067">ATP-binding</keyword>
<sequence>MKNFRHEHILSLLGVCLDNDPQFIIMELMEGGDLLSFLRSCRATSTTPARLLLPDLVKICVHVARGCCYLQDMHFVHRDLAARNCLVSTKSPADMTVKIGDFGLARDIYKHDYYRKEGEGLLPVRWMSPESLVDGFFTTQSDIWAFGVLMWEVITLGQQPYPARTNIDVLHFVRDGGKLERPEKCADEMYSLMRQCWSFNADNRPSFATLLEQLELFQEKCASMSPEEIAQLSPTVADGGGSVRLTQAGKVKRLTDLLGDKEKQVIDLTKIGRKRTHSLDSDSKQSSQYEASPSHGREHYFPAAREYDHHGYLEPRGAKGGGRYLELVNYAPELRELRDPYGNPLTSHSGSAFTPVHMTRKGYHPSSVSYPLLAPEEEAEDAHCRDERDGAYGTVDYGTAASDICGGYRVDLSGSSLNYPGSSRLNNSGPYGLVSVEETPLYSQVRDARRHHSNDSSYLLYGDPMYSGHHPGEAAGGYPVSYSKPGGGPPRKFSDQDLYDSTAQYRRRPTSFGSSSSDHHYTSLECNNNNSNSNNNNNNSGGYAACNPYRGHNSYDEHGAVRRKSGGSTSSRRSSGKNHNYAKPGLGYQPPPTSEHSLSSQLTSNNSKVSPGGRDAWANSNLDDVFLDSEPAVECSPPAVRAGEFLNYQGQSHHNPRSRAQVFPENSTAVVGYESGQVSLV</sequence>
<reference evidence="12" key="1">
    <citation type="submission" date="2025-08" db="UniProtKB">
        <authorList>
            <consortium name="RefSeq"/>
        </authorList>
    </citation>
    <scope>IDENTIFICATION</scope>
</reference>
<dbReference type="Gene3D" id="3.30.200.20">
    <property type="entry name" value="Phosphorylase Kinase, domain 1"/>
    <property type="match status" value="1"/>
</dbReference>
<keyword evidence="2" id="KW-0597">Phosphoprotein</keyword>
<protein>
    <recommendedName>
        <fullName evidence="1">receptor protein-tyrosine kinase</fullName>
        <ecNumber evidence="1">2.7.10.1</ecNumber>
    </recommendedName>
</protein>
<proteinExistence type="predicted"/>
<evidence type="ECO:0000313" key="11">
    <source>
        <dbReference type="Proteomes" id="UP000694888"/>
    </source>
</evidence>
<dbReference type="GeneID" id="106013338"/>
<dbReference type="PROSITE" id="PS00239">
    <property type="entry name" value="RECEPTOR_TYR_KIN_II"/>
    <property type="match status" value="1"/>
</dbReference>
<organism evidence="11 12">
    <name type="scientific">Aplysia californica</name>
    <name type="common">California sea hare</name>
    <dbReference type="NCBI Taxonomy" id="6500"/>
    <lineage>
        <taxon>Eukaryota</taxon>
        <taxon>Metazoa</taxon>
        <taxon>Spiralia</taxon>
        <taxon>Lophotrochozoa</taxon>
        <taxon>Mollusca</taxon>
        <taxon>Gastropoda</taxon>
        <taxon>Heterobranchia</taxon>
        <taxon>Euthyneura</taxon>
        <taxon>Tectipleura</taxon>
        <taxon>Aplysiida</taxon>
        <taxon>Aplysioidea</taxon>
        <taxon>Aplysiidae</taxon>
        <taxon>Aplysia</taxon>
    </lineage>
</organism>
<dbReference type="Gene3D" id="1.10.510.10">
    <property type="entry name" value="Transferase(Phosphotransferase) domain 1"/>
    <property type="match status" value="1"/>
</dbReference>
<accession>A0ABM1W1R2</accession>
<evidence type="ECO:0000259" key="10">
    <source>
        <dbReference type="PROSITE" id="PS50011"/>
    </source>
</evidence>
<keyword evidence="7" id="KW-0829">Tyrosine-protein kinase</keyword>
<dbReference type="PRINTS" id="PR00109">
    <property type="entry name" value="TYRKINASE"/>
</dbReference>
<dbReference type="Pfam" id="PF07714">
    <property type="entry name" value="PK_Tyr_Ser-Thr"/>
    <property type="match status" value="1"/>
</dbReference>
<evidence type="ECO:0000256" key="8">
    <source>
        <dbReference type="ARBA" id="ARBA00051243"/>
    </source>
</evidence>
<evidence type="ECO:0000256" key="4">
    <source>
        <dbReference type="ARBA" id="ARBA00022741"/>
    </source>
</evidence>
<dbReference type="Proteomes" id="UP000694888">
    <property type="component" value="Unplaced"/>
</dbReference>
<feature type="compositionally biased region" description="Low complexity" evidence="9">
    <location>
        <begin position="527"/>
        <end position="540"/>
    </location>
</feature>
<gene>
    <name evidence="12" type="primary">LOC106013338</name>
</gene>